<reference evidence="3" key="1">
    <citation type="submission" date="2010-12" db="EMBL/GenBank/DDBJ databases">
        <title>Complete sequence of Bacillus cellulosilyticus DSM 2522.</title>
        <authorList>
            <consortium name="US DOE Joint Genome Institute"/>
            <person name="Lucas S."/>
            <person name="Copeland A."/>
            <person name="Lapidus A."/>
            <person name="Cheng J.-F."/>
            <person name="Bruce D."/>
            <person name="Goodwin L."/>
            <person name="Pitluck S."/>
            <person name="Chertkov O."/>
            <person name="Detter J.C."/>
            <person name="Han C."/>
            <person name="Tapia R."/>
            <person name="Land M."/>
            <person name="Hauser L."/>
            <person name="Jeffries C."/>
            <person name="Kyrpides N."/>
            <person name="Ivanova N."/>
            <person name="Mikhailova N."/>
            <person name="Brumm P."/>
            <person name="Mead D."/>
            <person name="Woyke T."/>
        </authorList>
    </citation>
    <scope>NUCLEOTIDE SEQUENCE [LARGE SCALE GENOMIC DNA]</scope>
    <source>
        <strain evidence="3">DSM 2522</strain>
    </source>
</reference>
<evidence type="ECO:0000313" key="3">
    <source>
        <dbReference type="EMBL" id="ADU29160.1"/>
    </source>
</evidence>
<evidence type="ECO:0000259" key="2">
    <source>
        <dbReference type="Pfam" id="PF13478"/>
    </source>
</evidence>
<keyword evidence="3" id="KW-0560">Oxidoreductase</keyword>
<dbReference type="PANTHER" id="PTHR30388">
    <property type="entry name" value="ALDEHYDE OXIDOREDUCTASE MOLYBDENUM COFACTOR ASSEMBLY PROTEIN"/>
    <property type="match status" value="1"/>
</dbReference>
<accession>E6U1B3</accession>
<name>E6U1B3_EVAC2</name>
<protein>
    <submittedName>
        <fullName evidence="3">Xanthine dehydrogenase</fullName>
        <ecNumber evidence="3">1.17.1.4</ecNumber>
    </submittedName>
</protein>
<sequence>MQDIVDYISLMKKRPNETFAMATIIYIEGSSYRREGAKMMFSKARSSFGMISGGCLEEDLSYYAQQVIETKKQQIVPYDLRSESDEGWGKGAGCNGKIYVHIEPVGWNIGTTWKQIDEELLQGHDVISFRKLENGRVVQPLLFYKNGTSITSEPSIHLTETFSKKLQQFVNSEAILDYEELEGDQVMIERFKAPSLLYIFGAGPDVESVVKRAVDFNFKVVVIDPREARCNETFFPQASELIVAHPERFLQDNSICESSYVLIMTHSFQQDKVILEYFMHVRAKYIGILGSKRRTNRLLGEEAIPDWLHSPVGINIYAEGAEEISISILGELIKVRNERNAKNRKQKKKKELPFLKNLQSLC</sequence>
<dbReference type="InterPro" id="IPR052698">
    <property type="entry name" value="MoCofactor_Util/Proc"/>
</dbReference>
<feature type="domain" description="XdhC Rossmann" evidence="2">
    <location>
        <begin position="197"/>
        <end position="332"/>
    </location>
</feature>
<dbReference type="Gene3D" id="3.40.50.720">
    <property type="entry name" value="NAD(P)-binding Rossmann-like Domain"/>
    <property type="match status" value="1"/>
</dbReference>
<dbReference type="InterPro" id="IPR027051">
    <property type="entry name" value="XdhC_Rossmann_dom"/>
</dbReference>
<dbReference type="GO" id="GO:0004854">
    <property type="term" value="F:xanthine dehydrogenase activity"/>
    <property type="evidence" value="ECO:0007669"/>
    <property type="project" value="UniProtKB-EC"/>
</dbReference>
<gene>
    <name evidence="3" type="ordered locus">Bcell_0884</name>
</gene>
<dbReference type="Proteomes" id="UP000001401">
    <property type="component" value="Chromosome"/>
</dbReference>
<dbReference type="eggNOG" id="COG1975">
    <property type="taxonomic scope" value="Bacteria"/>
</dbReference>
<proteinExistence type="predicted"/>
<dbReference type="InterPro" id="IPR003777">
    <property type="entry name" value="XdhC_CoxI"/>
</dbReference>
<dbReference type="OrthoDB" id="9773039at2"/>
<evidence type="ECO:0000259" key="1">
    <source>
        <dbReference type="Pfam" id="PF02625"/>
    </source>
</evidence>
<dbReference type="HOGENOM" id="CLU_041115_1_1_9"/>
<dbReference type="KEGG" id="bco:Bcell_0884"/>
<dbReference type="STRING" id="649639.Bcell_0884"/>
<dbReference type="EMBL" id="CP002394">
    <property type="protein sequence ID" value="ADU29160.1"/>
    <property type="molecule type" value="Genomic_DNA"/>
</dbReference>
<keyword evidence="4" id="KW-1185">Reference proteome</keyword>
<dbReference type="AlphaFoldDB" id="E6U1B3"/>
<evidence type="ECO:0000313" key="4">
    <source>
        <dbReference type="Proteomes" id="UP000001401"/>
    </source>
</evidence>
<dbReference type="Pfam" id="PF02625">
    <property type="entry name" value="XdhC_CoxI"/>
    <property type="match status" value="1"/>
</dbReference>
<feature type="domain" description="XdhC- CoxI" evidence="1">
    <location>
        <begin position="15"/>
        <end position="79"/>
    </location>
</feature>
<dbReference type="Pfam" id="PF13478">
    <property type="entry name" value="XdhC_C"/>
    <property type="match status" value="1"/>
</dbReference>
<dbReference type="EC" id="1.17.1.4" evidence="3"/>
<dbReference type="PANTHER" id="PTHR30388:SF6">
    <property type="entry name" value="XANTHINE DEHYDROGENASE SUBUNIT A-RELATED"/>
    <property type="match status" value="1"/>
</dbReference>
<organism evidence="3 4">
    <name type="scientific">Evansella cellulosilytica (strain ATCC 21833 / DSM 2522 / FERM P-1141 / JCM 9156 / N-4)</name>
    <name type="common">Bacillus cellulosilyticus</name>
    <dbReference type="NCBI Taxonomy" id="649639"/>
    <lineage>
        <taxon>Bacteria</taxon>
        <taxon>Bacillati</taxon>
        <taxon>Bacillota</taxon>
        <taxon>Bacilli</taxon>
        <taxon>Bacillales</taxon>
        <taxon>Bacillaceae</taxon>
        <taxon>Evansella</taxon>
    </lineage>
</organism>
<dbReference type="RefSeq" id="WP_013487501.1">
    <property type="nucleotide sequence ID" value="NC_014829.1"/>
</dbReference>